<dbReference type="EMBL" id="CAFBMX010000001">
    <property type="protein sequence ID" value="CAB4916468.1"/>
    <property type="molecule type" value="Genomic_DNA"/>
</dbReference>
<dbReference type="InterPro" id="IPR014710">
    <property type="entry name" value="RmlC-like_jellyroll"/>
</dbReference>
<dbReference type="InterPro" id="IPR018490">
    <property type="entry name" value="cNMP-bd_dom_sf"/>
</dbReference>
<name>A0A6J7HBB3_9ZZZZ</name>
<feature type="domain" description="Cyclic nucleotide-binding" evidence="1">
    <location>
        <begin position="11"/>
        <end position="126"/>
    </location>
</feature>
<evidence type="ECO:0000313" key="2">
    <source>
        <dbReference type="EMBL" id="CAB4916468.1"/>
    </source>
</evidence>
<accession>A0A6J7HBB3</accession>
<dbReference type="AlphaFoldDB" id="A0A6J7HBB3"/>
<dbReference type="Pfam" id="PF00027">
    <property type="entry name" value="cNMP_binding"/>
    <property type="match status" value="1"/>
</dbReference>
<dbReference type="PANTHER" id="PTHR23011:SF28">
    <property type="entry name" value="CYCLIC NUCLEOTIDE-BINDING DOMAIN CONTAINING PROTEIN"/>
    <property type="match status" value="1"/>
</dbReference>
<sequence>MNMTRLAQLPLFAGLSEDAQRAIGTAVTEQSFEAGRVVVREGDFAERLTIIDEGTVRVERDGIELAQLGPGATFGEQGVIEKAQRNASVIAHTDVRLMHLEGFDLKRIGHAHPELLERVEQIVAERH</sequence>
<gene>
    <name evidence="2" type="ORF">UFOPK3674_00273</name>
</gene>
<evidence type="ECO:0000259" key="1">
    <source>
        <dbReference type="PROSITE" id="PS50042"/>
    </source>
</evidence>
<reference evidence="2" key="1">
    <citation type="submission" date="2020-05" db="EMBL/GenBank/DDBJ databases">
        <authorList>
            <person name="Chiriac C."/>
            <person name="Salcher M."/>
            <person name="Ghai R."/>
            <person name="Kavagutti S V."/>
        </authorList>
    </citation>
    <scope>NUCLEOTIDE SEQUENCE</scope>
</reference>
<proteinExistence type="predicted"/>
<dbReference type="PANTHER" id="PTHR23011">
    <property type="entry name" value="CYCLIC NUCLEOTIDE-BINDING DOMAIN CONTAINING PROTEIN"/>
    <property type="match status" value="1"/>
</dbReference>
<dbReference type="CDD" id="cd00038">
    <property type="entry name" value="CAP_ED"/>
    <property type="match status" value="1"/>
</dbReference>
<dbReference type="SMART" id="SM00100">
    <property type="entry name" value="cNMP"/>
    <property type="match status" value="1"/>
</dbReference>
<dbReference type="Gene3D" id="2.60.120.10">
    <property type="entry name" value="Jelly Rolls"/>
    <property type="match status" value="1"/>
</dbReference>
<organism evidence="2">
    <name type="scientific">freshwater metagenome</name>
    <dbReference type="NCBI Taxonomy" id="449393"/>
    <lineage>
        <taxon>unclassified sequences</taxon>
        <taxon>metagenomes</taxon>
        <taxon>ecological metagenomes</taxon>
    </lineage>
</organism>
<dbReference type="PROSITE" id="PS50042">
    <property type="entry name" value="CNMP_BINDING_3"/>
    <property type="match status" value="1"/>
</dbReference>
<dbReference type="SUPFAM" id="SSF51206">
    <property type="entry name" value="cAMP-binding domain-like"/>
    <property type="match status" value="1"/>
</dbReference>
<dbReference type="InterPro" id="IPR000595">
    <property type="entry name" value="cNMP-bd_dom"/>
</dbReference>
<protein>
    <submittedName>
        <fullName evidence="2">Unannotated protein</fullName>
    </submittedName>
</protein>